<dbReference type="PANTHER" id="PTHR23537">
    <property type="match status" value="1"/>
</dbReference>
<dbReference type="PROSITE" id="PS50850">
    <property type="entry name" value="MFS"/>
    <property type="match status" value="1"/>
</dbReference>
<dbReference type="Proteomes" id="UP000000552">
    <property type="component" value="Chromosome"/>
</dbReference>
<organism evidence="6 7">
    <name type="scientific">Mesorhizobium japonicum (strain LMG 29417 / CECT 9101 / MAFF 303099)</name>
    <name type="common">Mesorhizobium loti (strain MAFF 303099)</name>
    <dbReference type="NCBI Taxonomy" id="266835"/>
    <lineage>
        <taxon>Bacteria</taxon>
        <taxon>Pseudomonadati</taxon>
        <taxon>Pseudomonadota</taxon>
        <taxon>Alphaproteobacteria</taxon>
        <taxon>Hyphomicrobiales</taxon>
        <taxon>Phyllobacteriaceae</taxon>
        <taxon>Mesorhizobium</taxon>
    </lineage>
</organism>
<evidence type="ECO:0000313" key="7">
    <source>
        <dbReference type="Proteomes" id="UP000000552"/>
    </source>
</evidence>
<proteinExistence type="predicted"/>
<dbReference type="eggNOG" id="COG2814">
    <property type="taxonomic scope" value="Bacteria"/>
</dbReference>
<evidence type="ECO:0000313" key="6">
    <source>
        <dbReference type="EMBL" id="BAB53510.1"/>
    </source>
</evidence>
<dbReference type="InterPro" id="IPR020846">
    <property type="entry name" value="MFS_dom"/>
</dbReference>
<dbReference type="PANTHER" id="PTHR23537:SF1">
    <property type="entry name" value="SUGAR TRANSPORTER"/>
    <property type="match status" value="1"/>
</dbReference>
<dbReference type="KEGG" id="mlo:mlr7399"/>
<reference evidence="6 7" key="1">
    <citation type="journal article" date="2000" name="DNA Res.">
        <title>Complete genome structure of the nitrogen-fixing symbiotic bacterium Mesorhizobium loti.</title>
        <authorList>
            <person name="Kaneko T."/>
            <person name="Nakamura Y."/>
            <person name="Sato S."/>
            <person name="Asamizu E."/>
            <person name="Kato T."/>
            <person name="Sasamoto S."/>
            <person name="Watanabe A."/>
            <person name="Idesawa K."/>
            <person name="Ishikawa A."/>
            <person name="Kawashima K."/>
            <person name="Kimura T."/>
            <person name="Kishida Y."/>
            <person name="Kiyokawa C."/>
            <person name="Kohara M."/>
            <person name="Matsumoto M."/>
            <person name="Matsuno A."/>
            <person name="Mochizuki Y."/>
            <person name="Nakayama S."/>
            <person name="Nakazaki N."/>
            <person name="Shimpo S."/>
            <person name="Sugimoto M."/>
            <person name="Takeuchi C."/>
            <person name="Yamada M."/>
            <person name="Tabata S."/>
        </authorList>
    </citation>
    <scope>NUCLEOTIDE SEQUENCE [LARGE SCALE GENOMIC DNA]</scope>
    <source>
        <strain evidence="7">LMG 29417 / CECT 9101 / MAFF 303099</strain>
    </source>
</reference>
<dbReference type="CDD" id="cd06180">
    <property type="entry name" value="MFS_YjiJ"/>
    <property type="match status" value="1"/>
</dbReference>
<keyword evidence="2 4" id="KW-1133">Transmembrane helix</keyword>
<evidence type="ECO:0000256" key="2">
    <source>
        <dbReference type="ARBA" id="ARBA00022989"/>
    </source>
</evidence>
<feature type="transmembrane region" description="Helical" evidence="4">
    <location>
        <begin position="289"/>
        <end position="308"/>
    </location>
</feature>
<dbReference type="HOGENOM" id="CLU_001265_7_2_5"/>
<dbReference type="GO" id="GO:0022857">
    <property type="term" value="F:transmembrane transporter activity"/>
    <property type="evidence" value="ECO:0007669"/>
    <property type="project" value="InterPro"/>
</dbReference>
<dbReference type="GO" id="GO:0005886">
    <property type="term" value="C:plasma membrane"/>
    <property type="evidence" value="ECO:0007669"/>
    <property type="project" value="TreeGrafter"/>
</dbReference>
<evidence type="ECO:0000259" key="5">
    <source>
        <dbReference type="PROSITE" id="PS50850"/>
    </source>
</evidence>
<feature type="transmembrane region" description="Helical" evidence="4">
    <location>
        <begin position="346"/>
        <end position="369"/>
    </location>
</feature>
<feature type="transmembrane region" description="Helical" evidence="4">
    <location>
        <begin position="65"/>
        <end position="85"/>
    </location>
</feature>
<feature type="transmembrane region" description="Helical" evidence="4">
    <location>
        <begin position="375"/>
        <end position="397"/>
    </location>
</feature>
<dbReference type="SUPFAM" id="SSF103473">
    <property type="entry name" value="MFS general substrate transporter"/>
    <property type="match status" value="1"/>
</dbReference>
<sequence>MADCFSDPCIYMCAAMRSATSTALRFSVAGMIAMAVAMGIGRFVYTPILPGMMEELHLSPANAGWIASANYLGYLVGAFAAAGGWAHGRERLLMLGGLGASTILAALMGLTDAMAAFLLIRFLAGLASAFVMVFMASIVFSHINAAGRGDLQAWHFGGVGLGIAISAVMMAVLVTEHAGWAAGWLWSAAISACGFVVVALLANEGPLANGQAVREPALPKDRSLTKIIIAYGLFGFGYVVTATFLVAIVRQGGGSRVFEAMVWLVAGLAGFPSTWLWQKIAGRVGLNAAYALACLIEVIGVTASVALGGYSGPLLGGLLLGGTFIAITALGLQAARQQAPQAPRRIFALMTASFGLGQIIGPIAAGLLAQMSGDFFLASIVAAAMLVVSGVITWSAAPKSP</sequence>
<feature type="transmembrane region" description="Helical" evidence="4">
    <location>
        <begin position="223"/>
        <end position="248"/>
    </location>
</feature>
<dbReference type="InterPro" id="IPR036259">
    <property type="entry name" value="MFS_trans_sf"/>
</dbReference>
<dbReference type="EMBL" id="BA000012">
    <property type="protein sequence ID" value="BAB53510.1"/>
    <property type="molecule type" value="Genomic_DNA"/>
</dbReference>
<dbReference type="Pfam" id="PF06779">
    <property type="entry name" value="MFS_4"/>
    <property type="match status" value="1"/>
</dbReference>
<evidence type="ECO:0000256" key="4">
    <source>
        <dbReference type="SAM" id="Phobius"/>
    </source>
</evidence>
<feature type="transmembrane region" description="Helical" evidence="4">
    <location>
        <begin position="116"/>
        <end position="141"/>
    </location>
</feature>
<gene>
    <name evidence="6" type="ordered locus">mlr7399</name>
</gene>
<keyword evidence="1 4" id="KW-0812">Transmembrane</keyword>
<dbReference type="Gene3D" id="1.20.1250.20">
    <property type="entry name" value="MFS general substrate transporter like domains"/>
    <property type="match status" value="2"/>
</dbReference>
<accession>Q986E3</accession>
<feature type="transmembrane region" description="Helical" evidence="4">
    <location>
        <begin position="180"/>
        <end position="202"/>
    </location>
</feature>
<feature type="transmembrane region" description="Helical" evidence="4">
    <location>
        <begin position="92"/>
        <end position="110"/>
    </location>
</feature>
<evidence type="ECO:0000256" key="3">
    <source>
        <dbReference type="ARBA" id="ARBA00023136"/>
    </source>
</evidence>
<feature type="transmembrane region" description="Helical" evidence="4">
    <location>
        <begin position="26"/>
        <end position="45"/>
    </location>
</feature>
<feature type="transmembrane region" description="Helical" evidence="4">
    <location>
        <begin position="260"/>
        <end position="277"/>
    </location>
</feature>
<evidence type="ECO:0000256" key="1">
    <source>
        <dbReference type="ARBA" id="ARBA00022692"/>
    </source>
</evidence>
<feature type="transmembrane region" description="Helical" evidence="4">
    <location>
        <begin position="314"/>
        <end position="334"/>
    </location>
</feature>
<feature type="domain" description="Major facilitator superfamily (MFS) profile" evidence="5">
    <location>
        <begin position="27"/>
        <end position="401"/>
    </location>
</feature>
<dbReference type="AlphaFoldDB" id="Q986E3"/>
<protein>
    <submittedName>
        <fullName evidence="6">Mlr7399 protein</fullName>
    </submittedName>
</protein>
<name>Q986E3_RHILO</name>
<feature type="transmembrane region" description="Helical" evidence="4">
    <location>
        <begin position="153"/>
        <end position="174"/>
    </location>
</feature>
<dbReference type="InterPro" id="IPR010645">
    <property type="entry name" value="MFS_4"/>
</dbReference>
<keyword evidence="3 4" id="KW-0472">Membrane</keyword>